<organism evidence="2 3">
    <name type="scientific">Paraconiothyrium brasiliense</name>
    <dbReference type="NCBI Taxonomy" id="300254"/>
    <lineage>
        <taxon>Eukaryota</taxon>
        <taxon>Fungi</taxon>
        <taxon>Dikarya</taxon>
        <taxon>Ascomycota</taxon>
        <taxon>Pezizomycotina</taxon>
        <taxon>Dothideomycetes</taxon>
        <taxon>Pleosporomycetidae</taxon>
        <taxon>Pleosporales</taxon>
        <taxon>Massarineae</taxon>
        <taxon>Didymosphaeriaceae</taxon>
        <taxon>Paraconiothyrium</taxon>
    </lineage>
</organism>
<keyword evidence="3" id="KW-1185">Reference proteome</keyword>
<comment type="caution">
    <text evidence="2">The sequence shown here is derived from an EMBL/GenBank/DDBJ whole genome shotgun (WGS) entry which is preliminary data.</text>
</comment>
<feature type="region of interest" description="Disordered" evidence="1">
    <location>
        <begin position="1"/>
        <end position="29"/>
    </location>
</feature>
<protein>
    <submittedName>
        <fullName evidence="2">Uncharacterized protein</fullName>
    </submittedName>
</protein>
<feature type="compositionally biased region" description="Polar residues" evidence="1">
    <location>
        <begin position="1"/>
        <end position="19"/>
    </location>
</feature>
<reference evidence="2 3" key="1">
    <citation type="submission" date="2024-02" db="EMBL/GenBank/DDBJ databases">
        <title>De novo assembly and annotation of 12 fungi associated with fruit tree decline syndrome in Ontario, Canada.</title>
        <authorList>
            <person name="Sulman M."/>
            <person name="Ellouze W."/>
            <person name="Ilyukhin E."/>
        </authorList>
    </citation>
    <scope>NUCLEOTIDE SEQUENCE [LARGE SCALE GENOMIC DNA]</scope>
    <source>
        <strain evidence="2 3">M42-189</strain>
    </source>
</reference>
<dbReference type="EMBL" id="JAKJXO020000001">
    <property type="protein sequence ID" value="KAL1612896.1"/>
    <property type="molecule type" value="Genomic_DNA"/>
</dbReference>
<accession>A0ABR3S870</accession>
<evidence type="ECO:0000313" key="2">
    <source>
        <dbReference type="EMBL" id="KAL1612896.1"/>
    </source>
</evidence>
<dbReference type="Proteomes" id="UP001521785">
    <property type="component" value="Unassembled WGS sequence"/>
</dbReference>
<name>A0ABR3S870_9PLEO</name>
<proteinExistence type="predicted"/>
<evidence type="ECO:0000313" key="3">
    <source>
        <dbReference type="Proteomes" id="UP001521785"/>
    </source>
</evidence>
<evidence type="ECO:0000256" key="1">
    <source>
        <dbReference type="SAM" id="MobiDB-lite"/>
    </source>
</evidence>
<gene>
    <name evidence="2" type="ORF">SLS60_001126</name>
</gene>
<sequence>MHSHSSQADHNPSNHSQRGNNRDRRQIAGMRALADHINTPNSRLYWVLEGLEEYITAYEQDPNFDIRDRLQKLHPGLKTEILYYRTADIANQYRGLMQRYDNIARIYNPQHRPTQLPMAPKVR</sequence>